<dbReference type="Gene3D" id="2.60.120.10">
    <property type="entry name" value="Jelly Rolls"/>
    <property type="match status" value="1"/>
</dbReference>
<dbReference type="InterPro" id="IPR050397">
    <property type="entry name" value="Env_Response_Regulators"/>
</dbReference>
<evidence type="ECO:0000256" key="3">
    <source>
        <dbReference type="ARBA" id="ARBA00023159"/>
    </source>
</evidence>
<name>A0A6G3ZWV9_9BACL</name>
<dbReference type="Gene3D" id="1.10.10.10">
    <property type="entry name" value="Winged helix-like DNA-binding domain superfamily/Winged helix DNA-binding domain"/>
    <property type="match status" value="1"/>
</dbReference>
<dbReference type="SUPFAM" id="SSF46785">
    <property type="entry name" value="Winged helix' DNA-binding domain"/>
    <property type="match status" value="1"/>
</dbReference>
<sequence>MDKIKYLSRIKLFHELEWVELQRIESITPIHIFKKKEIIASPLSAQKYLYLIKSGSVRLYRLSEGGKELTVDLLGVGHVFGEIGSFTTGSENMYAEAREEAIICKVDKTQFESILRERPSLALNFIEIISTRLKEVEEMLEYMAYGSVRKRLLFLLYKLSIKFGVEVHVPEAEVEQKMWIQFNIPLTHQELASMMGSLRETVTTGLHELALEGIIKKPVLRKPLIVEIRRLKAALEEAR</sequence>
<evidence type="ECO:0000259" key="5">
    <source>
        <dbReference type="PROSITE" id="PS50042"/>
    </source>
</evidence>
<dbReference type="PANTHER" id="PTHR24567">
    <property type="entry name" value="CRP FAMILY TRANSCRIPTIONAL REGULATORY PROTEIN"/>
    <property type="match status" value="1"/>
</dbReference>
<proteinExistence type="predicted"/>
<dbReference type="GO" id="GO:0003677">
    <property type="term" value="F:DNA binding"/>
    <property type="evidence" value="ECO:0007669"/>
    <property type="project" value="UniProtKB-KW"/>
</dbReference>
<dbReference type="RefSeq" id="WP_163946212.1">
    <property type="nucleotide sequence ID" value="NZ_JAAIKC010000003.1"/>
</dbReference>
<dbReference type="Pfam" id="PF00027">
    <property type="entry name" value="cNMP_binding"/>
    <property type="match status" value="1"/>
</dbReference>
<keyword evidence="4" id="KW-0804">Transcription</keyword>
<dbReference type="SMART" id="SM00100">
    <property type="entry name" value="cNMP"/>
    <property type="match status" value="1"/>
</dbReference>
<dbReference type="Pfam" id="PF13545">
    <property type="entry name" value="HTH_Crp_2"/>
    <property type="match status" value="1"/>
</dbReference>
<feature type="domain" description="Cyclic nucleotide-binding" evidence="5">
    <location>
        <begin position="12"/>
        <end position="115"/>
    </location>
</feature>
<dbReference type="EMBL" id="JAAIKC010000003">
    <property type="protein sequence ID" value="NEW06706.1"/>
    <property type="molecule type" value="Genomic_DNA"/>
</dbReference>
<dbReference type="GO" id="GO:0003700">
    <property type="term" value="F:DNA-binding transcription factor activity"/>
    <property type="evidence" value="ECO:0007669"/>
    <property type="project" value="TreeGrafter"/>
</dbReference>
<dbReference type="InterPro" id="IPR018490">
    <property type="entry name" value="cNMP-bd_dom_sf"/>
</dbReference>
<dbReference type="InterPro" id="IPR036388">
    <property type="entry name" value="WH-like_DNA-bd_sf"/>
</dbReference>
<evidence type="ECO:0000256" key="4">
    <source>
        <dbReference type="ARBA" id="ARBA00023163"/>
    </source>
</evidence>
<feature type="domain" description="HTH crp-type" evidence="6">
    <location>
        <begin position="146"/>
        <end position="232"/>
    </location>
</feature>
<evidence type="ECO:0000313" key="7">
    <source>
        <dbReference type="EMBL" id="NEW06706.1"/>
    </source>
</evidence>
<gene>
    <name evidence="7" type="ORF">GK047_11840</name>
</gene>
<dbReference type="GO" id="GO:0005829">
    <property type="term" value="C:cytosol"/>
    <property type="evidence" value="ECO:0007669"/>
    <property type="project" value="TreeGrafter"/>
</dbReference>
<comment type="caution">
    <text evidence="7">The sequence shown here is derived from an EMBL/GenBank/DDBJ whole genome shotgun (WGS) entry which is preliminary data.</text>
</comment>
<evidence type="ECO:0000256" key="1">
    <source>
        <dbReference type="ARBA" id="ARBA00023015"/>
    </source>
</evidence>
<dbReference type="CDD" id="cd00038">
    <property type="entry name" value="CAP_ED"/>
    <property type="match status" value="1"/>
</dbReference>
<keyword evidence="2" id="KW-0238">DNA-binding</keyword>
<dbReference type="InterPro" id="IPR036390">
    <property type="entry name" value="WH_DNA-bd_sf"/>
</dbReference>
<evidence type="ECO:0000256" key="2">
    <source>
        <dbReference type="ARBA" id="ARBA00023125"/>
    </source>
</evidence>
<organism evidence="7">
    <name type="scientific">Paenibacillus sp. SYP-B3998</name>
    <dbReference type="NCBI Taxonomy" id="2678564"/>
    <lineage>
        <taxon>Bacteria</taxon>
        <taxon>Bacillati</taxon>
        <taxon>Bacillota</taxon>
        <taxon>Bacilli</taxon>
        <taxon>Bacillales</taxon>
        <taxon>Paenibacillaceae</taxon>
        <taxon>Paenibacillus</taxon>
    </lineage>
</organism>
<dbReference type="PROSITE" id="PS50042">
    <property type="entry name" value="CNMP_BINDING_3"/>
    <property type="match status" value="1"/>
</dbReference>
<keyword evidence="1" id="KW-0805">Transcription regulation</keyword>
<dbReference type="AlphaFoldDB" id="A0A6G3ZWV9"/>
<dbReference type="InterPro" id="IPR000595">
    <property type="entry name" value="cNMP-bd_dom"/>
</dbReference>
<protein>
    <submittedName>
        <fullName evidence="7">Crp/Fnr family transcriptional regulator</fullName>
    </submittedName>
</protein>
<accession>A0A6G3ZWV9</accession>
<dbReference type="InterPro" id="IPR012318">
    <property type="entry name" value="HTH_CRP"/>
</dbReference>
<keyword evidence="3" id="KW-0010">Activator</keyword>
<dbReference type="PANTHER" id="PTHR24567:SF74">
    <property type="entry name" value="HTH-TYPE TRANSCRIPTIONAL REGULATOR ARCR"/>
    <property type="match status" value="1"/>
</dbReference>
<dbReference type="PROSITE" id="PS51063">
    <property type="entry name" value="HTH_CRP_2"/>
    <property type="match status" value="1"/>
</dbReference>
<evidence type="ECO:0000259" key="6">
    <source>
        <dbReference type="PROSITE" id="PS51063"/>
    </source>
</evidence>
<dbReference type="InterPro" id="IPR014710">
    <property type="entry name" value="RmlC-like_jellyroll"/>
</dbReference>
<dbReference type="SUPFAM" id="SSF51206">
    <property type="entry name" value="cAMP-binding domain-like"/>
    <property type="match status" value="1"/>
</dbReference>
<reference evidence="7" key="1">
    <citation type="submission" date="2020-02" db="EMBL/GenBank/DDBJ databases">
        <authorList>
            <person name="Shen X.-R."/>
            <person name="Zhang Y.-X."/>
        </authorList>
    </citation>
    <scope>NUCLEOTIDE SEQUENCE</scope>
    <source>
        <strain evidence="7">SYP-B3998</strain>
    </source>
</reference>